<protein>
    <submittedName>
        <fullName evidence="2">Uncharacterized protein</fullName>
    </submittedName>
</protein>
<dbReference type="Proteomes" id="UP001629367">
    <property type="component" value="Unassembled WGS sequence"/>
</dbReference>
<sequence>MRAETKFIFFPDNNAPSLVRAAAAVYWIAFLVFSVRIAVGVGVPPFSTPQEVEGALTAFGLFSAITIFYVFTIMRLSAGKLWARNVALFLTTLLIVTTLYHLFSDGLSSEQNNVVGLLTIAAETVAGLFLLTSESTSWFKSKIH</sequence>
<comment type="caution">
    <text evidence="2">The sequence shown here is derived from an EMBL/GenBank/DDBJ whole genome shotgun (WGS) entry which is preliminary data.</text>
</comment>
<keyword evidence="3" id="KW-1185">Reference proteome</keyword>
<feature type="transmembrane region" description="Helical" evidence="1">
    <location>
        <begin position="55"/>
        <end position="74"/>
    </location>
</feature>
<dbReference type="RefSeq" id="WP_408209718.1">
    <property type="nucleotide sequence ID" value="NZ_JAQQBZ010000003.1"/>
</dbReference>
<accession>A0ABW9D2B1</accession>
<feature type="transmembrane region" description="Helical" evidence="1">
    <location>
        <begin position="86"/>
        <end position="103"/>
    </location>
</feature>
<evidence type="ECO:0000256" key="1">
    <source>
        <dbReference type="SAM" id="Phobius"/>
    </source>
</evidence>
<evidence type="ECO:0000313" key="2">
    <source>
        <dbReference type="EMBL" id="MFM0592435.1"/>
    </source>
</evidence>
<evidence type="ECO:0000313" key="3">
    <source>
        <dbReference type="Proteomes" id="UP001629367"/>
    </source>
</evidence>
<keyword evidence="1" id="KW-0812">Transmembrane</keyword>
<dbReference type="EMBL" id="JAQQBZ010000003">
    <property type="protein sequence ID" value="MFM0592435.1"/>
    <property type="molecule type" value="Genomic_DNA"/>
</dbReference>
<keyword evidence="1" id="KW-1133">Transmembrane helix</keyword>
<feature type="transmembrane region" description="Helical" evidence="1">
    <location>
        <begin position="21"/>
        <end position="43"/>
    </location>
</feature>
<organism evidence="2 3">
    <name type="scientific">Paraburkholderia dilworthii</name>
    <dbReference type="NCBI Taxonomy" id="948106"/>
    <lineage>
        <taxon>Bacteria</taxon>
        <taxon>Pseudomonadati</taxon>
        <taxon>Pseudomonadota</taxon>
        <taxon>Betaproteobacteria</taxon>
        <taxon>Burkholderiales</taxon>
        <taxon>Burkholderiaceae</taxon>
        <taxon>Paraburkholderia</taxon>
    </lineage>
</organism>
<proteinExistence type="predicted"/>
<feature type="transmembrane region" description="Helical" evidence="1">
    <location>
        <begin position="115"/>
        <end position="132"/>
    </location>
</feature>
<keyword evidence="1" id="KW-0472">Membrane</keyword>
<gene>
    <name evidence="2" type="ORF">PQQ68_05350</name>
</gene>
<name>A0ABW9D2B1_9BURK</name>
<reference evidence="2 3" key="1">
    <citation type="journal article" date="2024" name="Chem. Sci.">
        <title>Discovery of megapolipeptins by genome mining of a Burkholderiales bacteria collection.</title>
        <authorList>
            <person name="Paulo B.S."/>
            <person name="Recchia M.J.J."/>
            <person name="Lee S."/>
            <person name="Fergusson C.H."/>
            <person name="Romanowski S.B."/>
            <person name="Hernandez A."/>
            <person name="Krull N."/>
            <person name="Liu D.Y."/>
            <person name="Cavanagh H."/>
            <person name="Bos A."/>
            <person name="Gray C.A."/>
            <person name="Murphy B.T."/>
            <person name="Linington R.G."/>
            <person name="Eustaquio A.S."/>
        </authorList>
    </citation>
    <scope>NUCLEOTIDE SEQUENCE [LARGE SCALE GENOMIC DNA]</scope>
    <source>
        <strain evidence="2 3">RL17-335-BIF-A</strain>
    </source>
</reference>